<dbReference type="Pfam" id="PF00557">
    <property type="entry name" value="Peptidase_M24"/>
    <property type="match status" value="1"/>
</dbReference>
<dbReference type="GO" id="GO:0004239">
    <property type="term" value="F:initiator methionyl aminopeptidase activity"/>
    <property type="evidence" value="ECO:0007669"/>
    <property type="project" value="UniProtKB-UniRule"/>
</dbReference>
<evidence type="ECO:0000259" key="8">
    <source>
        <dbReference type="Pfam" id="PF00557"/>
    </source>
</evidence>
<dbReference type="HAMAP" id="MF_01974">
    <property type="entry name" value="MetAP_1"/>
    <property type="match status" value="1"/>
</dbReference>
<gene>
    <name evidence="6 9" type="primary">map</name>
    <name evidence="9" type="ORF">H8711_04700</name>
</gene>
<feature type="binding site" evidence="6">
    <location>
        <position position="168"/>
    </location>
    <ligand>
        <name>a divalent metal cation</name>
        <dbReference type="ChEBI" id="CHEBI:60240"/>
        <label>2</label>
        <note>catalytic</note>
    </ligand>
</feature>
<dbReference type="PANTHER" id="PTHR43330:SF27">
    <property type="entry name" value="METHIONINE AMINOPEPTIDASE"/>
    <property type="match status" value="1"/>
</dbReference>
<keyword evidence="3 6" id="KW-0645">Protease</keyword>
<dbReference type="RefSeq" id="WP_249282385.1">
    <property type="nucleotide sequence ID" value="NZ_JACRST010000004.1"/>
</dbReference>
<evidence type="ECO:0000256" key="6">
    <source>
        <dbReference type="HAMAP-Rule" id="MF_01974"/>
    </source>
</evidence>
<dbReference type="InterPro" id="IPR000994">
    <property type="entry name" value="Pept_M24"/>
</dbReference>
<feature type="binding site" evidence="6">
    <location>
        <position position="77"/>
    </location>
    <ligand>
        <name>substrate</name>
    </ligand>
</feature>
<evidence type="ECO:0000256" key="3">
    <source>
        <dbReference type="ARBA" id="ARBA00022670"/>
    </source>
</evidence>
<dbReference type="SUPFAM" id="SSF55920">
    <property type="entry name" value="Creatinase/aminopeptidase"/>
    <property type="match status" value="1"/>
</dbReference>
<dbReference type="GO" id="GO:0046872">
    <property type="term" value="F:metal ion binding"/>
    <property type="evidence" value="ECO:0007669"/>
    <property type="project" value="UniProtKB-UniRule"/>
</dbReference>
<keyword evidence="2 6" id="KW-0031">Aminopeptidase</keyword>
<dbReference type="AlphaFoldDB" id="A0A926DVV9"/>
<protein>
    <recommendedName>
        <fullName evidence="6 7">Methionine aminopeptidase</fullName>
        <shortName evidence="6">MAP</shortName>
        <shortName evidence="6">MetAP</shortName>
        <ecNumber evidence="6 7">3.4.11.18</ecNumber>
    </recommendedName>
    <alternativeName>
        <fullName evidence="6">Peptidase M</fullName>
    </alternativeName>
</protein>
<dbReference type="Gene3D" id="3.90.230.10">
    <property type="entry name" value="Creatinase/methionine aminopeptidase superfamily"/>
    <property type="match status" value="1"/>
</dbReference>
<feature type="binding site" evidence="6">
    <location>
        <position position="94"/>
    </location>
    <ligand>
        <name>a divalent metal cation</name>
        <dbReference type="ChEBI" id="CHEBI:60240"/>
        <label>1</label>
    </ligand>
</feature>
<dbReference type="InterPro" id="IPR002467">
    <property type="entry name" value="Pept_M24A_MAP1"/>
</dbReference>
<comment type="catalytic activity">
    <reaction evidence="6 7">
        <text>Release of N-terminal amino acids, preferentially methionine, from peptides and arylamides.</text>
        <dbReference type="EC" id="3.4.11.18"/>
    </reaction>
</comment>
<dbReference type="NCBIfam" id="TIGR00500">
    <property type="entry name" value="met_pdase_I"/>
    <property type="match status" value="1"/>
</dbReference>
<dbReference type="PRINTS" id="PR00599">
    <property type="entry name" value="MAPEPTIDASE"/>
</dbReference>
<sequence length="248" mass="25945">MVVLKTTQELQKIGEACRLSAQALKIGGEAVEPGITTREIDHIIKKFITSQGATPSFLGYGGFPASACISVNDVVIHGIPSSYKIQEGDIVSIDVGACYNGYHGDNAATFAAGKVSDEALRLMQATEKSLYLAIEAAQPGARIGDIGSAVQTYIEAQGYAVVRKFVGHGVGAKLHEDPEVPNYGTAGHGVRLLPGMTIAIEPMVNAVGSDVKVLADGWTTVTRSGSLAAHFEHTIAITENGPVILTKA</sequence>
<keyword evidence="10" id="KW-1185">Reference proteome</keyword>
<evidence type="ECO:0000313" key="9">
    <source>
        <dbReference type="EMBL" id="MBC8546235.1"/>
    </source>
</evidence>
<feature type="binding site" evidence="6">
    <location>
        <position position="232"/>
    </location>
    <ligand>
        <name>a divalent metal cation</name>
        <dbReference type="ChEBI" id="CHEBI:60240"/>
        <label>1</label>
    </ligand>
</feature>
<dbReference type="InterPro" id="IPR036005">
    <property type="entry name" value="Creatinase/aminopeptidase-like"/>
</dbReference>
<evidence type="ECO:0000256" key="2">
    <source>
        <dbReference type="ARBA" id="ARBA00022438"/>
    </source>
</evidence>
<evidence type="ECO:0000256" key="7">
    <source>
        <dbReference type="RuleBase" id="RU003653"/>
    </source>
</evidence>
<dbReference type="Proteomes" id="UP000653127">
    <property type="component" value="Unassembled WGS sequence"/>
</dbReference>
<proteinExistence type="inferred from homology"/>
<dbReference type="InterPro" id="IPR001714">
    <property type="entry name" value="Pept_M24_MAP"/>
</dbReference>
<feature type="binding site" evidence="6">
    <location>
        <position position="201"/>
    </location>
    <ligand>
        <name>a divalent metal cation</name>
        <dbReference type="ChEBI" id="CHEBI:60240"/>
        <label>2</label>
        <note>catalytic</note>
    </ligand>
</feature>
<comment type="similarity">
    <text evidence="6">Belongs to the peptidase M24A family. Methionine aminopeptidase type 1 subfamily.</text>
</comment>
<organism evidence="9 10">
    <name type="scientific">Ligaoa zhengdingensis</name>
    <dbReference type="NCBI Taxonomy" id="2763658"/>
    <lineage>
        <taxon>Bacteria</taxon>
        <taxon>Bacillati</taxon>
        <taxon>Bacillota</taxon>
        <taxon>Clostridia</taxon>
        <taxon>Eubacteriales</taxon>
        <taxon>Oscillospiraceae</taxon>
        <taxon>Ligaoa</taxon>
    </lineage>
</organism>
<evidence type="ECO:0000256" key="1">
    <source>
        <dbReference type="ARBA" id="ARBA00002521"/>
    </source>
</evidence>
<evidence type="ECO:0000256" key="4">
    <source>
        <dbReference type="ARBA" id="ARBA00022723"/>
    </source>
</evidence>
<comment type="subunit">
    <text evidence="6">Monomer.</text>
</comment>
<dbReference type="PROSITE" id="PS00680">
    <property type="entry name" value="MAP_1"/>
    <property type="match status" value="1"/>
</dbReference>
<feature type="binding site" evidence="6">
    <location>
        <position position="232"/>
    </location>
    <ligand>
        <name>a divalent metal cation</name>
        <dbReference type="ChEBI" id="CHEBI:60240"/>
        <label>2</label>
        <note>catalytic</note>
    </ligand>
</feature>
<comment type="cofactor">
    <cofactor evidence="6">
        <name>Co(2+)</name>
        <dbReference type="ChEBI" id="CHEBI:48828"/>
    </cofactor>
    <cofactor evidence="6">
        <name>Zn(2+)</name>
        <dbReference type="ChEBI" id="CHEBI:29105"/>
    </cofactor>
    <cofactor evidence="6">
        <name>Mn(2+)</name>
        <dbReference type="ChEBI" id="CHEBI:29035"/>
    </cofactor>
    <cofactor evidence="6">
        <name>Fe(2+)</name>
        <dbReference type="ChEBI" id="CHEBI:29033"/>
    </cofactor>
    <text evidence="6">Binds 2 divalent metal cations per subunit. Has a high-affinity and a low affinity metal-binding site. The true nature of the physiological cofactor is under debate. The enzyme is active with cobalt, zinc, manganese or divalent iron ions. Most likely, methionine aminopeptidases function as mononuclear Fe(2+)-metalloproteases under physiological conditions, and the catalytically relevant metal-binding site has been assigned to the histidine-containing high-affinity site.</text>
</comment>
<feature type="binding site" evidence="6">
    <location>
        <position position="175"/>
    </location>
    <ligand>
        <name>substrate</name>
    </ligand>
</feature>
<dbReference type="PANTHER" id="PTHR43330">
    <property type="entry name" value="METHIONINE AMINOPEPTIDASE"/>
    <property type="match status" value="1"/>
</dbReference>
<dbReference type="GO" id="GO:0005829">
    <property type="term" value="C:cytosol"/>
    <property type="evidence" value="ECO:0007669"/>
    <property type="project" value="TreeGrafter"/>
</dbReference>
<accession>A0A926DVV9</accession>
<dbReference type="EMBL" id="JACRST010000004">
    <property type="protein sequence ID" value="MBC8546235.1"/>
    <property type="molecule type" value="Genomic_DNA"/>
</dbReference>
<keyword evidence="5 6" id="KW-0378">Hydrolase</keyword>
<dbReference type="EC" id="3.4.11.18" evidence="6 7"/>
<feature type="binding site" evidence="6">
    <location>
        <position position="105"/>
    </location>
    <ligand>
        <name>a divalent metal cation</name>
        <dbReference type="ChEBI" id="CHEBI:60240"/>
        <label>1</label>
    </ligand>
</feature>
<evidence type="ECO:0000256" key="5">
    <source>
        <dbReference type="ARBA" id="ARBA00022801"/>
    </source>
</evidence>
<feature type="binding site" evidence="6">
    <location>
        <position position="105"/>
    </location>
    <ligand>
        <name>a divalent metal cation</name>
        <dbReference type="ChEBI" id="CHEBI:60240"/>
        <label>2</label>
        <note>catalytic</note>
    </ligand>
</feature>
<dbReference type="GO" id="GO:0070006">
    <property type="term" value="F:metalloaminopeptidase activity"/>
    <property type="evidence" value="ECO:0007669"/>
    <property type="project" value="UniProtKB-UniRule"/>
</dbReference>
<evidence type="ECO:0000313" key="10">
    <source>
        <dbReference type="Proteomes" id="UP000653127"/>
    </source>
</evidence>
<keyword evidence="4 6" id="KW-0479">Metal-binding</keyword>
<feature type="domain" description="Peptidase M24" evidence="8">
    <location>
        <begin position="12"/>
        <end position="239"/>
    </location>
</feature>
<dbReference type="GO" id="GO:0006508">
    <property type="term" value="P:proteolysis"/>
    <property type="evidence" value="ECO:0007669"/>
    <property type="project" value="UniProtKB-KW"/>
</dbReference>
<comment type="caution">
    <text evidence="9">The sequence shown here is derived from an EMBL/GenBank/DDBJ whole genome shotgun (WGS) entry which is preliminary data.</text>
</comment>
<comment type="function">
    <text evidence="1 6">Removes the N-terminal methionine from nascent proteins. The N-terminal methionine is often cleaved when the second residue in the primary sequence is small and uncharged (Met-Ala-, Cys, Gly, Pro, Ser, Thr, or Val). Requires deformylation of the N(alpha)-formylated initiator methionine before it can be hydrolyzed.</text>
</comment>
<dbReference type="CDD" id="cd01086">
    <property type="entry name" value="MetAP1"/>
    <property type="match status" value="1"/>
</dbReference>
<reference evidence="9" key="1">
    <citation type="submission" date="2020-08" db="EMBL/GenBank/DDBJ databases">
        <title>Genome public.</title>
        <authorList>
            <person name="Liu C."/>
            <person name="Sun Q."/>
        </authorList>
    </citation>
    <scope>NUCLEOTIDE SEQUENCE</scope>
    <source>
        <strain evidence="9">NSJ-31</strain>
    </source>
</reference>
<name>A0A926DVV9_9FIRM</name>